<feature type="transmembrane region" description="Helical" evidence="9">
    <location>
        <begin position="188"/>
        <end position="204"/>
    </location>
</feature>
<dbReference type="InterPro" id="IPR036514">
    <property type="entry name" value="SGNH_hydro_sf"/>
</dbReference>
<dbReference type="InterPro" id="IPR050879">
    <property type="entry name" value="Acyltransferase_3"/>
</dbReference>
<dbReference type="PANTHER" id="PTHR23028:SF53">
    <property type="entry name" value="ACYL_TRANSF_3 DOMAIN-CONTAINING PROTEIN"/>
    <property type="match status" value="1"/>
</dbReference>
<dbReference type="EC" id="2.3.1.-" evidence="11"/>
<dbReference type="PANTHER" id="PTHR23028">
    <property type="entry name" value="ACETYLTRANSFERASE"/>
    <property type="match status" value="1"/>
</dbReference>
<feature type="region of interest" description="Disordered" evidence="8">
    <location>
        <begin position="623"/>
        <end position="642"/>
    </location>
</feature>
<evidence type="ECO:0000256" key="5">
    <source>
        <dbReference type="ARBA" id="ARBA00022989"/>
    </source>
</evidence>
<evidence type="ECO:0000313" key="12">
    <source>
        <dbReference type="Proteomes" id="UP000326711"/>
    </source>
</evidence>
<dbReference type="EMBL" id="CP045032">
    <property type="protein sequence ID" value="QFQ01609.1"/>
    <property type="molecule type" value="Genomic_DNA"/>
</dbReference>
<dbReference type="GO" id="GO:0016747">
    <property type="term" value="F:acyltransferase activity, transferring groups other than amino-acyl groups"/>
    <property type="evidence" value="ECO:0007669"/>
    <property type="project" value="InterPro"/>
</dbReference>
<feature type="transmembrane region" description="Helical" evidence="9">
    <location>
        <begin position="345"/>
        <end position="366"/>
    </location>
</feature>
<dbReference type="Proteomes" id="UP000326711">
    <property type="component" value="Chromosome"/>
</dbReference>
<evidence type="ECO:0000256" key="7">
    <source>
        <dbReference type="ARBA" id="ARBA00023315"/>
    </source>
</evidence>
<organism evidence="11 12">
    <name type="scientific">Corynebacterium urogenitale</name>
    <dbReference type="NCBI Taxonomy" id="2487892"/>
    <lineage>
        <taxon>Bacteria</taxon>
        <taxon>Bacillati</taxon>
        <taxon>Actinomycetota</taxon>
        <taxon>Actinomycetes</taxon>
        <taxon>Mycobacteriales</taxon>
        <taxon>Corynebacteriaceae</taxon>
        <taxon>Corynebacterium</taxon>
    </lineage>
</organism>
<reference evidence="12" key="1">
    <citation type="submission" date="2019-10" db="EMBL/GenBank/DDBJ databases">
        <title>Complete genome sequence of Corynebacterium urogenitalis DSM 108747, isolated from the genital tract of a cow.</title>
        <authorList>
            <person name="Ruckert C."/>
            <person name="Ballas P."/>
            <person name="Wagener K."/>
            <person name="Drillich M."/>
            <person name="Kaempfer P."/>
            <person name="Busse H.-J."/>
            <person name="Ehling-Schulz M."/>
        </authorList>
    </citation>
    <scope>NUCLEOTIDE SEQUENCE [LARGE SCALE GENOMIC DNA]</scope>
    <source>
        <strain evidence="12">LMM 1652</strain>
    </source>
</reference>
<dbReference type="Gene3D" id="3.40.50.1110">
    <property type="entry name" value="SGNH hydrolase"/>
    <property type="match status" value="1"/>
</dbReference>
<accession>A0A5J6Z8F0</accession>
<protein>
    <submittedName>
        <fullName evidence="11">O-acetyltransferase OatA</fullName>
        <ecNumber evidence="11">2.3.1.-</ecNumber>
    </submittedName>
</protein>
<keyword evidence="2" id="KW-1003">Cell membrane</keyword>
<evidence type="ECO:0000256" key="3">
    <source>
        <dbReference type="ARBA" id="ARBA00022679"/>
    </source>
</evidence>
<evidence type="ECO:0000256" key="8">
    <source>
        <dbReference type="SAM" id="MobiDB-lite"/>
    </source>
</evidence>
<dbReference type="GO" id="GO:0009103">
    <property type="term" value="P:lipopolysaccharide biosynthetic process"/>
    <property type="evidence" value="ECO:0007669"/>
    <property type="project" value="TreeGrafter"/>
</dbReference>
<evidence type="ECO:0000256" key="9">
    <source>
        <dbReference type="SAM" id="Phobius"/>
    </source>
</evidence>
<keyword evidence="6 9" id="KW-0472">Membrane</keyword>
<dbReference type="InterPro" id="IPR002656">
    <property type="entry name" value="Acyl_transf_3_dom"/>
</dbReference>
<comment type="subcellular location">
    <subcellularLocation>
        <location evidence="1">Cell membrane</location>
        <topology evidence="1">Multi-pass membrane protein</topology>
    </subcellularLocation>
</comment>
<name>A0A5J6Z8F0_9CORY</name>
<dbReference type="KEGG" id="cuo:CUROG_01040"/>
<dbReference type="OrthoDB" id="3404679at2"/>
<evidence type="ECO:0000256" key="6">
    <source>
        <dbReference type="ARBA" id="ARBA00023136"/>
    </source>
</evidence>
<evidence type="ECO:0000259" key="10">
    <source>
        <dbReference type="Pfam" id="PF01757"/>
    </source>
</evidence>
<feature type="compositionally biased region" description="Low complexity" evidence="8">
    <location>
        <begin position="440"/>
        <end position="456"/>
    </location>
</feature>
<evidence type="ECO:0000256" key="1">
    <source>
        <dbReference type="ARBA" id="ARBA00004651"/>
    </source>
</evidence>
<proteinExistence type="predicted"/>
<feature type="transmembrane region" description="Helical" evidence="9">
    <location>
        <begin position="90"/>
        <end position="111"/>
    </location>
</feature>
<evidence type="ECO:0000313" key="11">
    <source>
        <dbReference type="EMBL" id="QFQ01609.1"/>
    </source>
</evidence>
<feature type="transmembrane region" description="Helical" evidence="9">
    <location>
        <begin position="277"/>
        <end position="300"/>
    </location>
</feature>
<dbReference type="SUPFAM" id="SSF52266">
    <property type="entry name" value="SGNH hydrolase"/>
    <property type="match status" value="1"/>
</dbReference>
<feature type="transmembrane region" description="Helical" evidence="9">
    <location>
        <begin position="216"/>
        <end position="234"/>
    </location>
</feature>
<feature type="transmembrane region" description="Helical" evidence="9">
    <location>
        <begin position="321"/>
        <end position="339"/>
    </location>
</feature>
<feature type="transmembrane region" description="Helical" evidence="9">
    <location>
        <begin position="46"/>
        <end position="69"/>
    </location>
</feature>
<feature type="transmembrane region" description="Helical" evidence="9">
    <location>
        <begin position="165"/>
        <end position="181"/>
    </location>
</feature>
<keyword evidence="4 9" id="KW-0812">Transmembrane</keyword>
<feature type="transmembrane region" description="Helical" evidence="9">
    <location>
        <begin position="255"/>
        <end position="271"/>
    </location>
</feature>
<sequence>MHRVEVVRRRTWQVPFRRGRIDGLDGLRALAVLAVLIFHLDPEALPGGFVGVDVFFVVSGFLITTLLIREVVKTHRINFSGFWQRRIRRLIPALIVAVLTSVTLVWLASLFNERAQDLLYGIGRQILGAATFTSNWLEIAAGSSYFDARVPQLFSTFWSLAVEEQFYLFWPLLFLATITFVPAARLRALMALGVALASLIWMAILHDPSGDATRVYYGTDTHLFGLMLGVAIAFEFSREDAGLFGSLFWERWGRAIGVAGIVILFVLFFVLDESKSFTFLGGLGLASVASGMAISGILSGPSRYTQALDHTALVWIGERSYGIYIWHWPVILLLQALFPTARGTFAAWAMSAVAVALTLGLAELSLRIVETPIRRHGIRATLSHWRKQLPVSRPVQVGAALAVLGLGATSLAAATAPEMTSVERSISEKESTLNALKPQAAPGGEEQPGNGEGAAPVDPEALNVNYAPPTGEELTIFGDSMAYTSVDALNARWPGMQIDAESNRRWEDVIPIADQLNEQGAIRRSVVFLLGTNWGIQDPAAVEGLIDRVQGGRTVVLVNTFGAGWEPELTQQLRAIADKYPNVEVADWESAAKANPSMLQSDGVHPDIPGAELMADVISQAFDRLSQNAPTQQPPADPQPAN</sequence>
<dbReference type="GO" id="GO:0005886">
    <property type="term" value="C:plasma membrane"/>
    <property type="evidence" value="ECO:0007669"/>
    <property type="project" value="UniProtKB-SubCell"/>
</dbReference>
<dbReference type="Pfam" id="PF01757">
    <property type="entry name" value="Acyl_transf_3"/>
    <property type="match status" value="1"/>
</dbReference>
<evidence type="ECO:0000256" key="4">
    <source>
        <dbReference type="ARBA" id="ARBA00022692"/>
    </source>
</evidence>
<keyword evidence="12" id="KW-1185">Reference proteome</keyword>
<keyword evidence="5 9" id="KW-1133">Transmembrane helix</keyword>
<keyword evidence="7 11" id="KW-0012">Acyltransferase</keyword>
<gene>
    <name evidence="11" type="primary">oatA2</name>
    <name evidence="11" type="ORF">CUROG_01040</name>
</gene>
<feature type="region of interest" description="Disordered" evidence="8">
    <location>
        <begin position="438"/>
        <end position="465"/>
    </location>
</feature>
<dbReference type="RefSeq" id="WP_151902087.1">
    <property type="nucleotide sequence ID" value="NZ_CP045032.1"/>
</dbReference>
<dbReference type="AlphaFoldDB" id="A0A5J6Z8F0"/>
<evidence type="ECO:0000256" key="2">
    <source>
        <dbReference type="ARBA" id="ARBA00022475"/>
    </source>
</evidence>
<feature type="domain" description="Acyltransferase 3" evidence="10">
    <location>
        <begin position="22"/>
        <end position="361"/>
    </location>
</feature>
<feature type="transmembrane region" description="Helical" evidence="9">
    <location>
        <begin position="21"/>
        <end position="40"/>
    </location>
</feature>
<keyword evidence="3 11" id="KW-0808">Transferase</keyword>
<feature type="transmembrane region" description="Helical" evidence="9">
    <location>
        <begin position="395"/>
        <end position="416"/>
    </location>
</feature>
<feature type="compositionally biased region" description="Pro residues" evidence="8">
    <location>
        <begin position="632"/>
        <end position="642"/>
    </location>
</feature>